<dbReference type="InterPro" id="IPR011989">
    <property type="entry name" value="ARM-like"/>
</dbReference>
<dbReference type="SUPFAM" id="SSF48371">
    <property type="entry name" value="ARM repeat"/>
    <property type="match status" value="1"/>
</dbReference>
<sequence>MPASEISVIEAFDEALRAGSMGDDNRRWELISHLHVHGGIEALEQATRWSGHPEPTHRMLAADVLSQLGSAPGRSAIDGPFREESLALLLTMVQNERDPGVLSSLTTGFGHIGDERSLASLVNLRAHPDAQVRFGIVFGLLRCPITVALDVLIKLSADDDAQVRDWATFGLARHTDEDVPRLRRALADRLDDDDPDTRIEAVHGLATRGDPRAMQPLLDILETPSDPSDPGLVSEARWALAATSLDPPPALPPAGGARPIPGRPDRRMARRAPDRADEIRRAAAGLT</sequence>
<evidence type="ECO:0000313" key="3">
    <source>
        <dbReference type="Proteomes" id="UP000632138"/>
    </source>
</evidence>
<evidence type="ECO:0000256" key="1">
    <source>
        <dbReference type="SAM" id="MobiDB-lite"/>
    </source>
</evidence>
<dbReference type="Pfam" id="PF13646">
    <property type="entry name" value="HEAT_2"/>
    <property type="match status" value="1"/>
</dbReference>
<comment type="caution">
    <text evidence="2">The sequence shown here is derived from an EMBL/GenBank/DDBJ whole genome shotgun (WGS) entry which is preliminary data.</text>
</comment>
<proteinExistence type="predicted"/>
<evidence type="ECO:0000313" key="2">
    <source>
        <dbReference type="EMBL" id="MBM2623151.1"/>
    </source>
</evidence>
<gene>
    <name evidence="2" type="ORF">JIG36_47410</name>
</gene>
<name>A0ABS2AVD9_9ACTN</name>
<keyword evidence="3" id="KW-1185">Reference proteome</keyword>
<dbReference type="RefSeq" id="WP_203383502.1">
    <property type="nucleotide sequence ID" value="NZ_JAENHP010000032.1"/>
</dbReference>
<dbReference type="InterPro" id="IPR016024">
    <property type="entry name" value="ARM-type_fold"/>
</dbReference>
<accession>A0ABS2AVD9</accession>
<organism evidence="2 3">
    <name type="scientific">Paractinoplanes ovalisporus</name>
    <dbReference type="NCBI Taxonomy" id="2810368"/>
    <lineage>
        <taxon>Bacteria</taxon>
        <taxon>Bacillati</taxon>
        <taxon>Actinomycetota</taxon>
        <taxon>Actinomycetes</taxon>
        <taxon>Micromonosporales</taxon>
        <taxon>Micromonosporaceae</taxon>
        <taxon>Paractinoplanes</taxon>
    </lineage>
</organism>
<protein>
    <submittedName>
        <fullName evidence="2">HEAT repeat domain-containing protein</fullName>
    </submittedName>
</protein>
<reference evidence="2 3" key="1">
    <citation type="submission" date="2021-01" db="EMBL/GenBank/DDBJ databases">
        <title>Actinoplanes sp. nov. LDG1-06 isolated from lichen.</title>
        <authorList>
            <person name="Saeng-In P."/>
            <person name="Phongsopitanun W."/>
            <person name="Kanchanasin P."/>
            <person name="Yuki M."/>
            <person name="Kudo T."/>
            <person name="Ohkuma M."/>
            <person name="Tanasupawat S."/>
        </authorList>
    </citation>
    <scope>NUCLEOTIDE SEQUENCE [LARGE SCALE GENOMIC DNA]</scope>
    <source>
        <strain evidence="2 3">LDG1-06</strain>
    </source>
</reference>
<dbReference type="EMBL" id="JAENHP010000032">
    <property type="protein sequence ID" value="MBM2623151.1"/>
    <property type="molecule type" value="Genomic_DNA"/>
</dbReference>
<dbReference type="Gene3D" id="1.25.10.10">
    <property type="entry name" value="Leucine-rich Repeat Variant"/>
    <property type="match status" value="1"/>
</dbReference>
<dbReference type="Proteomes" id="UP000632138">
    <property type="component" value="Unassembled WGS sequence"/>
</dbReference>
<feature type="compositionally biased region" description="Basic and acidic residues" evidence="1">
    <location>
        <begin position="263"/>
        <end position="281"/>
    </location>
</feature>
<feature type="region of interest" description="Disordered" evidence="1">
    <location>
        <begin position="243"/>
        <end position="287"/>
    </location>
</feature>